<accession>A3LV85</accession>
<reference evidence="1 2" key="1">
    <citation type="journal article" date="2007" name="Nat. Biotechnol.">
        <title>Genome sequence of the lignocellulose-bioconverting and xylose-fermenting yeast Pichia stipitis.</title>
        <authorList>
            <person name="Jeffries T.W."/>
            <person name="Grigoriev I.V."/>
            <person name="Grimwood J."/>
            <person name="Laplaza J.M."/>
            <person name="Aerts A."/>
            <person name="Salamov A."/>
            <person name="Schmutz J."/>
            <person name="Lindquist E."/>
            <person name="Dehal P."/>
            <person name="Shapiro H."/>
            <person name="Jin Y.S."/>
            <person name="Passoth V."/>
            <person name="Richardson P.M."/>
        </authorList>
    </citation>
    <scope>NUCLEOTIDE SEQUENCE [LARGE SCALE GENOMIC DNA]</scope>
    <source>
        <strain evidence="2">ATCC 58785 / CBS 6054 / NBRC 10063 / NRRL Y-11545</strain>
    </source>
</reference>
<evidence type="ECO:0000313" key="2">
    <source>
        <dbReference type="Proteomes" id="UP000002258"/>
    </source>
</evidence>
<dbReference type="GeneID" id="4839129"/>
<name>A3LV85_PICST</name>
<dbReference type="KEGG" id="pic:PICST_32027"/>
<proteinExistence type="predicted"/>
<dbReference type="Proteomes" id="UP000002258">
    <property type="component" value="Chromosome 5"/>
</dbReference>
<dbReference type="InParanoid" id="A3LV85"/>
<keyword evidence="2" id="KW-1185">Reference proteome</keyword>
<sequence length="197" mass="23994">MSEFCEYSLANSLSPQSFIKYSKWHDNACDETFEYYREVSNQPKTLRIIRFDYDNYYISHIDLYTIVEASLIVDNQIETYPRNASGRHDFALYAKSKFGQILTPRSLNAFDLWMEHRSEEFRNCYNCFEVQLSFYGEALKFVHFKHVSQEHIYLDCEHDQERWFYNTQEQFYLRRKKNADKEKEFLHRLVQRFISSL</sequence>
<dbReference type="HOGENOM" id="CLU_1384613_0_0_1"/>
<dbReference type="AlphaFoldDB" id="A3LV85"/>
<dbReference type="RefSeq" id="XP_001385112.1">
    <property type="nucleotide sequence ID" value="XM_001385075.1"/>
</dbReference>
<dbReference type="EMBL" id="CP000499">
    <property type="protein sequence ID" value="ABN67083.1"/>
    <property type="molecule type" value="Genomic_DNA"/>
</dbReference>
<evidence type="ECO:0000313" key="1">
    <source>
        <dbReference type="EMBL" id="ABN67083.1"/>
    </source>
</evidence>
<gene>
    <name evidence="1" type="ORF">PICST_32027</name>
</gene>
<organism evidence="1 2">
    <name type="scientific">Scheffersomyces stipitis (strain ATCC 58785 / CBS 6054 / NBRC 10063 / NRRL Y-11545)</name>
    <name type="common">Yeast</name>
    <name type="synonym">Pichia stipitis</name>
    <dbReference type="NCBI Taxonomy" id="322104"/>
    <lineage>
        <taxon>Eukaryota</taxon>
        <taxon>Fungi</taxon>
        <taxon>Dikarya</taxon>
        <taxon>Ascomycota</taxon>
        <taxon>Saccharomycotina</taxon>
        <taxon>Pichiomycetes</taxon>
        <taxon>Debaryomycetaceae</taxon>
        <taxon>Scheffersomyces</taxon>
    </lineage>
</organism>
<protein>
    <submittedName>
        <fullName evidence="1">Uncharacterized protein</fullName>
    </submittedName>
</protein>